<reference evidence="3" key="2">
    <citation type="submission" date="2023-06" db="EMBL/GenBank/DDBJ databases">
        <authorList>
            <consortium name="Lawrence Berkeley National Laboratory"/>
            <person name="Haridas S."/>
            <person name="Hensen N."/>
            <person name="Bonometti L."/>
            <person name="Westerberg I."/>
            <person name="Brannstrom I.O."/>
            <person name="Guillou S."/>
            <person name="Cros-Aarteil S."/>
            <person name="Calhoun S."/>
            <person name="Kuo A."/>
            <person name="Mondo S."/>
            <person name="Pangilinan J."/>
            <person name="Riley R."/>
            <person name="Labutti K."/>
            <person name="Andreopoulos B."/>
            <person name="Lipzen A."/>
            <person name="Chen C."/>
            <person name="Yanf M."/>
            <person name="Daum C."/>
            <person name="Ng V."/>
            <person name="Clum A."/>
            <person name="Steindorff A."/>
            <person name="Ohm R."/>
            <person name="Martin F."/>
            <person name="Silar P."/>
            <person name="Natvig D."/>
            <person name="Lalanne C."/>
            <person name="Gautier V."/>
            <person name="Ament-Velasquez S.L."/>
            <person name="Kruys A."/>
            <person name="Hutchinson M.I."/>
            <person name="Powell A.J."/>
            <person name="Barry K."/>
            <person name="Miller A.N."/>
            <person name="Grigoriev I.V."/>
            <person name="Debuchy R."/>
            <person name="Gladieux P."/>
            <person name="Thoren M.H."/>
            <person name="Johannesson H."/>
        </authorList>
    </citation>
    <scope>NUCLEOTIDE SEQUENCE</scope>
    <source>
        <strain evidence="3">CBS 958.72</strain>
    </source>
</reference>
<feature type="region of interest" description="Disordered" evidence="1">
    <location>
        <begin position="194"/>
        <end position="253"/>
    </location>
</feature>
<evidence type="ECO:0000313" key="4">
    <source>
        <dbReference type="Proteomes" id="UP001287356"/>
    </source>
</evidence>
<dbReference type="Proteomes" id="UP001287356">
    <property type="component" value="Unassembled WGS sequence"/>
</dbReference>
<organism evidence="3 4">
    <name type="scientific">Lasiosphaeria ovina</name>
    <dbReference type="NCBI Taxonomy" id="92902"/>
    <lineage>
        <taxon>Eukaryota</taxon>
        <taxon>Fungi</taxon>
        <taxon>Dikarya</taxon>
        <taxon>Ascomycota</taxon>
        <taxon>Pezizomycotina</taxon>
        <taxon>Sordariomycetes</taxon>
        <taxon>Sordariomycetidae</taxon>
        <taxon>Sordariales</taxon>
        <taxon>Lasiosphaeriaceae</taxon>
        <taxon>Lasiosphaeria</taxon>
    </lineage>
</organism>
<keyword evidence="4" id="KW-1185">Reference proteome</keyword>
<evidence type="ECO:0000256" key="1">
    <source>
        <dbReference type="SAM" id="MobiDB-lite"/>
    </source>
</evidence>
<dbReference type="EMBL" id="JAULSN010000001">
    <property type="protein sequence ID" value="KAK3383447.1"/>
    <property type="molecule type" value="Genomic_DNA"/>
</dbReference>
<keyword evidence="2" id="KW-0472">Membrane</keyword>
<proteinExistence type="predicted"/>
<dbReference type="AlphaFoldDB" id="A0AAE0NKX9"/>
<evidence type="ECO:0000256" key="2">
    <source>
        <dbReference type="SAM" id="Phobius"/>
    </source>
</evidence>
<feature type="compositionally biased region" description="Polar residues" evidence="1">
    <location>
        <begin position="198"/>
        <end position="208"/>
    </location>
</feature>
<feature type="transmembrane region" description="Helical" evidence="2">
    <location>
        <begin position="161"/>
        <end position="185"/>
    </location>
</feature>
<evidence type="ECO:0000313" key="3">
    <source>
        <dbReference type="EMBL" id="KAK3383447.1"/>
    </source>
</evidence>
<evidence type="ECO:0008006" key="5">
    <source>
        <dbReference type="Google" id="ProtNLM"/>
    </source>
</evidence>
<protein>
    <recommendedName>
        <fullName evidence="5">Apple domain-containing protein</fullName>
    </recommendedName>
</protein>
<gene>
    <name evidence="3" type="ORF">B0T24DRAFT_50093</name>
</gene>
<comment type="caution">
    <text evidence="3">The sequence shown here is derived from an EMBL/GenBank/DDBJ whole genome shotgun (WGS) entry which is preliminary data.</text>
</comment>
<name>A0AAE0NKX9_9PEZI</name>
<keyword evidence="2" id="KW-0812">Transmembrane</keyword>
<feature type="compositionally biased region" description="Low complexity" evidence="1">
    <location>
        <begin position="211"/>
        <end position="252"/>
    </location>
</feature>
<reference evidence="3" key="1">
    <citation type="journal article" date="2023" name="Mol. Phylogenet. Evol.">
        <title>Genome-scale phylogeny and comparative genomics of the fungal order Sordariales.</title>
        <authorList>
            <person name="Hensen N."/>
            <person name="Bonometti L."/>
            <person name="Westerberg I."/>
            <person name="Brannstrom I.O."/>
            <person name="Guillou S."/>
            <person name="Cros-Aarteil S."/>
            <person name="Calhoun S."/>
            <person name="Haridas S."/>
            <person name="Kuo A."/>
            <person name="Mondo S."/>
            <person name="Pangilinan J."/>
            <person name="Riley R."/>
            <person name="LaButti K."/>
            <person name="Andreopoulos B."/>
            <person name="Lipzen A."/>
            <person name="Chen C."/>
            <person name="Yan M."/>
            <person name="Daum C."/>
            <person name="Ng V."/>
            <person name="Clum A."/>
            <person name="Steindorff A."/>
            <person name="Ohm R.A."/>
            <person name="Martin F."/>
            <person name="Silar P."/>
            <person name="Natvig D.O."/>
            <person name="Lalanne C."/>
            <person name="Gautier V."/>
            <person name="Ament-Velasquez S.L."/>
            <person name="Kruys A."/>
            <person name="Hutchinson M.I."/>
            <person name="Powell A.J."/>
            <person name="Barry K."/>
            <person name="Miller A.N."/>
            <person name="Grigoriev I.V."/>
            <person name="Debuchy R."/>
            <person name="Gladieux P."/>
            <person name="Hiltunen Thoren M."/>
            <person name="Johannesson H."/>
        </authorList>
    </citation>
    <scope>NUCLEOTIDE SEQUENCE</scope>
    <source>
        <strain evidence="3">CBS 958.72</strain>
    </source>
</reference>
<keyword evidence="2" id="KW-1133">Transmembrane helix</keyword>
<sequence>MGDPPQTNPLAVGGPHQRVRFAEQAPDANADADSGLAIYSPAAANPHRKLGDAEAVPEVYWADDRDNDTIDTNNVANNDANLAQYTFYREGTPTPPESDGREKGPLGYGAAAGVGAGAAGVRDAEGGNGRNYPIFGNAVHDSNWSSAGSDGSSSRLSKKMFWMLAALAALLLIGIAVGVGVGVGLSKRRANDEPLAMSSFSPSPTTMRPGSALTTATPDPPSSTSTATETTETTSSKSSTSSLSQTQATSTAVPATSKPAIVSDCPAANNTIYQVPGSTKSFLRLCGVDYSGSGATDILNVTTTNMAQCMDRCATLDKCTGCGWGFIAGDVGDAHRCWMKTALKTGHEATTDWCFAILR</sequence>
<accession>A0AAE0NKX9</accession>